<dbReference type="PANTHER" id="PTHR46696">
    <property type="entry name" value="P450, PUTATIVE (EUROFUNG)-RELATED"/>
    <property type="match status" value="1"/>
</dbReference>
<dbReference type="Proteomes" id="UP001500305">
    <property type="component" value="Unassembled WGS sequence"/>
</dbReference>
<organism evidence="3 4">
    <name type="scientific">Kitasatospora cystarginea</name>
    <dbReference type="NCBI Taxonomy" id="58350"/>
    <lineage>
        <taxon>Bacteria</taxon>
        <taxon>Bacillati</taxon>
        <taxon>Actinomycetota</taxon>
        <taxon>Actinomycetes</taxon>
        <taxon>Kitasatosporales</taxon>
        <taxon>Streptomycetaceae</taxon>
        <taxon>Kitasatospora</taxon>
    </lineage>
</organism>
<dbReference type="InterPro" id="IPR001128">
    <property type="entry name" value="Cyt_P450"/>
</dbReference>
<dbReference type="SUPFAM" id="SSF48264">
    <property type="entry name" value="Cytochrome P450"/>
    <property type="match status" value="1"/>
</dbReference>
<dbReference type="RefSeq" id="WP_344638183.1">
    <property type="nucleotide sequence ID" value="NZ_BAAATR010000020.1"/>
</dbReference>
<dbReference type="InterPro" id="IPR036396">
    <property type="entry name" value="Cyt_P450_sf"/>
</dbReference>
<evidence type="ECO:0000256" key="2">
    <source>
        <dbReference type="RuleBase" id="RU000461"/>
    </source>
</evidence>
<keyword evidence="2" id="KW-0560">Oxidoreductase</keyword>
<dbReference type="Pfam" id="PF00067">
    <property type="entry name" value="p450"/>
    <property type="match status" value="3"/>
</dbReference>
<evidence type="ECO:0000256" key="1">
    <source>
        <dbReference type="ARBA" id="ARBA00010617"/>
    </source>
</evidence>
<sequence length="419" mass="45360">MAQHRIPIDPTGSDLAAEAAHLRGLGTAVPVELPGGIHAWAITRHQALADLLLDENISKDPAHWTAWTSGEIASNPSAAWIYNWVGVKNMFTAYGPEHRRLRRLVQPAFTARRTAELQPRIEEITLALLADMHAKPDDEPVDLRAAFAHPLPMAVISELFGLDAGERTEVAGFIELIMDTTTPQEKAAAVLGQTREALAHLVARKRRQPGQDLTSALIAARDDQDKLSEAELVDTLILILGAGHETTVNLIGNAVVALLQHPDQLTLLLDGKVEWSSAIEETLRWAPPIANLPMRYAIEPVTVDGTRIGSGEAILTSYAAAGWDPEHHGPDAHLFDITREPSDHLAFGHGVHRCIGAPLARAEAGIALPALFAAFPDMRLTGDGLDHVPSFIGHGHRKPLLHLHGAHPTRPAGMKAQLR</sequence>
<keyword evidence="2" id="KW-0408">Iron</keyword>
<keyword evidence="2" id="KW-0349">Heme</keyword>
<reference evidence="4" key="1">
    <citation type="journal article" date="2019" name="Int. J. Syst. Evol. Microbiol.">
        <title>The Global Catalogue of Microorganisms (GCM) 10K type strain sequencing project: providing services to taxonomists for standard genome sequencing and annotation.</title>
        <authorList>
            <consortium name="The Broad Institute Genomics Platform"/>
            <consortium name="The Broad Institute Genome Sequencing Center for Infectious Disease"/>
            <person name="Wu L."/>
            <person name="Ma J."/>
        </authorList>
    </citation>
    <scope>NUCLEOTIDE SEQUENCE [LARGE SCALE GENOMIC DNA]</scope>
    <source>
        <strain evidence="4">JCM 7356</strain>
    </source>
</reference>
<comment type="similarity">
    <text evidence="1 2">Belongs to the cytochrome P450 family.</text>
</comment>
<dbReference type="InterPro" id="IPR017972">
    <property type="entry name" value="Cyt_P450_CS"/>
</dbReference>
<gene>
    <name evidence="3" type="ORF">GCM10010430_44060</name>
</gene>
<proteinExistence type="inferred from homology"/>
<dbReference type="InterPro" id="IPR002397">
    <property type="entry name" value="Cyt_P450_B"/>
</dbReference>
<evidence type="ECO:0000313" key="4">
    <source>
        <dbReference type="Proteomes" id="UP001500305"/>
    </source>
</evidence>
<keyword evidence="4" id="KW-1185">Reference proteome</keyword>
<dbReference type="PRINTS" id="PR00385">
    <property type="entry name" value="P450"/>
</dbReference>
<comment type="caution">
    <text evidence="3">The sequence shown here is derived from an EMBL/GenBank/DDBJ whole genome shotgun (WGS) entry which is preliminary data.</text>
</comment>
<dbReference type="PRINTS" id="PR00359">
    <property type="entry name" value="BP450"/>
</dbReference>
<name>A0ABP5RC45_9ACTN</name>
<dbReference type="CDD" id="cd11029">
    <property type="entry name" value="CYP107-like"/>
    <property type="match status" value="1"/>
</dbReference>
<dbReference type="Gene3D" id="1.10.630.10">
    <property type="entry name" value="Cytochrome P450"/>
    <property type="match status" value="1"/>
</dbReference>
<protein>
    <submittedName>
        <fullName evidence="3">Cytochrome P450</fullName>
    </submittedName>
</protein>
<evidence type="ECO:0000313" key="3">
    <source>
        <dbReference type="EMBL" id="GAA2255433.1"/>
    </source>
</evidence>
<keyword evidence="2" id="KW-0503">Monooxygenase</keyword>
<dbReference type="EMBL" id="BAAATR010000020">
    <property type="protein sequence ID" value="GAA2255433.1"/>
    <property type="molecule type" value="Genomic_DNA"/>
</dbReference>
<dbReference type="PROSITE" id="PS00086">
    <property type="entry name" value="CYTOCHROME_P450"/>
    <property type="match status" value="1"/>
</dbReference>
<accession>A0ABP5RC45</accession>
<keyword evidence="2" id="KW-0479">Metal-binding</keyword>
<dbReference type="PANTHER" id="PTHR46696:SF1">
    <property type="entry name" value="CYTOCHROME P450 YJIB-RELATED"/>
    <property type="match status" value="1"/>
</dbReference>